<dbReference type="AlphaFoldDB" id="A0A7V8V9Y0"/>
<evidence type="ECO:0000313" key="4">
    <source>
        <dbReference type="Proteomes" id="UP000551616"/>
    </source>
</evidence>
<gene>
    <name evidence="3" type="ORF">HOV93_45230</name>
</gene>
<evidence type="ECO:0000256" key="2">
    <source>
        <dbReference type="SAM" id="Phobius"/>
    </source>
</evidence>
<sequence length="432" mass="47974">MLLAAGWGLSDYLPQACAQDAVVPVEDNYSTSADPLNDDPNDKVYTSPQSILADFFGKRRAGIVVNGLEDLVGITATGLSPLMVLSIASPAVYLLTETDRREELIFLYQPWFFIPIILVTLLMAFKDTVLTFASYLKMPLDILGILFHLIGFLLGFRLVYHFLDINLGAEGGPLGTILTIGIIILMFAFYTSVWVLSNVFEVLILINPFPLVDTFLRVSRIGVLLFMYAACWIHPALGGMIAIPILIVSLLTFERSLRTTLLGFRLAGDVILFRSDKVEQDRDRLTTFASIGGSLPWMTLGKLVKKDETWTFAYRRFSIGPTHSIAIAPGPYVIAKGSLFPGLLTQTYKGTQLIVRFPASYRGREEALATVFKTSEIQDFRLSTMAKTAWNTIWRSFFRRSPKPDDLALEPLPSGEGADTPDDHSIPQNSKT</sequence>
<protein>
    <submittedName>
        <fullName evidence="3">Uncharacterized protein</fullName>
    </submittedName>
</protein>
<keyword evidence="2" id="KW-0812">Transmembrane</keyword>
<feature type="transmembrane region" description="Helical" evidence="2">
    <location>
        <begin position="226"/>
        <end position="253"/>
    </location>
</feature>
<name>A0A7V8V9Y0_9BACT</name>
<feature type="transmembrane region" description="Helical" evidence="2">
    <location>
        <begin position="175"/>
        <end position="206"/>
    </location>
</feature>
<keyword evidence="2" id="KW-1133">Transmembrane helix</keyword>
<reference evidence="3 4" key="1">
    <citation type="submission" date="2020-05" db="EMBL/GenBank/DDBJ databases">
        <title>Bremerella alba sp. nov., a novel planctomycete isolated from the surface of the macroalga Fucus spiralis.</title>
        <authorList>
            <person name="Godinho O."/>
            <person name="Botelho R."/>
            <person name="Albuquerque L."/>
            <person name="Wiegand S."/>
            <person name="Da Costa M.S."/>
            <person name="Lobo-Da-Cunha A."/>
            <person name="Jogler C."/>
            <person name="Lage O.M."/>
        </authorList>
    </citation>
    <scope>NUCLEOTIDE SEQUENCE [LARGE SCALE GENOMIC DNA]</scope>
    <source>
        <strain evidence="3 4">FF15</strain>
    </source>
</reference>
<keyword evidence="2" id="KW-0472">Membrane</keyword>
<feature type="transmembrane region" description="Helical" evidence="2">
    <location>
        <begin position="145"/>
        <end position="163"/>
    </location>
</feature>
<organism evidence="3 4">
    <name type="scientific">Bremerella alba</name>
    <dbReference type="NCBI Taxonomy" id="980252"/>
    <lineage>
        <taxon>Bacteria</taxon>
        <taxon>Pseudomonadati</taxon>
        <taxon>Planctomycetota</taxon>
        <taxon>Planctomycetia</taxon>
        <taxon>Pirellulales</taxon>
        <taxon>Pirellulaceae</taxon>
        <taxon>Bremerella</taxon>
    </lineage>
</organism>
<evidence type="ECO:0000256" key="1">
    <source>
        <dbReference type="SAM" id="MobiDB-lite"/>
    </source>
</evidence>
<accession>A0A7V8V9Y0</accession>
<feature type="transmembrane region" description="Helical" evidence="2">
    <location>
        <begin position="71"/>
        <end position="93"/>
    </location>
</feature>
<evidence type="ECO:0000313" key="3">
    <source>
        <dbReference type="EMBL" id="MBA2117326.1"/>
    </source>
</evidence>
<comment type="caution">
    <text evidence="3">The sequence shown here is derived from an EMBL/GenBank/DDBJ whole genome shotgun (WGS) entry which is preliminary data.</text>
</comment>
<proteinExistence type="predicted"/>
<feature type="transmembrane region" description="Helical" evidence="2">
    <location>
        <begin position="105"/>
        <end position="125"/>
    </location>
</feature>
<dbReference type="EMBL" id="JABRWO010000014">
    <property type="protein sequence ID" value="MBA2117326.1"/>
    <property type="molecule type" value="Genomic_DNA"/>
</dbReference>
<keyword evidence="4" id="KW-1185">Reference proteome</keyword>
<feature type="region of interest" description="Disordered" evidence="1">
    <location>
        <begin position="402"/>
        <end position="432"/>
    </location>
</feature>
<dbReference type="Proteomes" id="UP000551616">
    <property type="component" value="Unassembled WGS sequence"/>
</dbReference>